<dbReference type="AlphaFoldDB" id="X1BGP9"/>
<reference evidence="2" key="1">
    <citation type="journal article" date="2014" name="Front. Microbiol.">
        <title>High frequency of phylogenetically diverse reductive dehalogenase-homologous genes in deep subseafloor sedimentary metagenomes.</title>
        <authorList>
            <person name="Kawai M."/>
            <person name="Futagami T."/>
            <person name="Toyoda A."/>
            <person name="Takaki Y."/>
            <person name="Nishi S."/>
            <person name="Hori S."/>
            <person name="Arai W."/>
            <person name="Tsubouchi T."/>
            <person name="Morono Y."/>
            <person name="Uchiyama I."/>
            <person name="Ito T."/>
            <person name="Fujiyama A."/>
            <person name="Inagaki F."/>
            <person name="Takami H."/>
        </authorList>
    </citation>
    <scope>NUCLEOTIDE SEQUENCE</scope>
    <source>
        <strain evidence="2">Expedition CK06-06</strain>
    </source>
</reference>
<evidence type="ECO:0000256" key="1">
    <source>
        <dbReference type="ARBA" id="ARBA00009820"/>
    </source>
</evidence>
<sequence length="199" mass="22289">DHKKLGNAYNISPSISPDGTKIAFLTDKEEYTEILIISAINGEILKKIARATQSATFENLHILRPGISWSRDGNKIAFSAKSGKGDVIYIADAEHGRILSVLRPECDAVYSPNFSPVENSIVFTGIKDGMSDIYIVDVETQKLTRLTKDLYDDRDPVFSPQGDFIVFSSHREDVSDSLWHYGNYALFKIEKNGEEIEQL</sequence>
<dbReference type="InterPro" id="IPR011042">
    <property type="entry name" value="6-blade_b-propeller_TolB-like"/>
</dbReference>
<organism evidence="2">
    <name type="scientific">marine sediment metagenome</name>
    <dbReference type="NCBI Taxonomy" id="412755"/>
    <lineage>
        <taxon>unclassified sequences</taxon>
        <taxon>metagenomes</taxon>
        <taxon>ecological metagenomes</taxon>
    </lineage>
</organism>
<dbReference type="Pfam" id="PF07676">
    <property type="entry name" value="PD40"/>
    <property type="match status" value="3"/>
</dbReference>
<dbReference type="InterPro" id="IPR011659">
    <property type="entry name" value="WD40"/>
</dbReference>
<name>X1BGP9_9ZZZZ</name>
<comment type="similarity">
    <text evidence="1">Belongs to the TolB family.</text>
</comment>
<gene>
    <name evidence="2" type="ORF">S01H4_28216</name>
</gene>
<protein>
    <recommendedName>
        <fullName evidence="3">Dipeptidylpeptidase IV N-terminal domain-containing protein</fullName>
    </recommendedName>
</protein>
<comment type="caution">
    <text evidence="2">The sequence shown here is derived from an EMBL/GenBank/DDBJ whole genome shotgun (WGS) entry which is preliminary data.</text>
</comment>
<proteinExistence type="inferred from homology"/>
<dbReference type="PANTHER" id="PTHR36842">
    <property type="entry name" value="PROTEIN TOLB HOMOLOG"/>
    <property type="match status" value="1"/>
</dbReference>
<feature type="non-terminal residue" evidence="2">
    <location>
        <position position="1"/>
    </location>
</feature>
<dbReference type="EMBL" id="BART01013967">
    <property type="protein sequence ID" value="GAG83298.1"/>
    <property type="molecule type" value="Genomic_DNA"/>
</dbReference>
<feature type="non-terminal residue" evidence="2">
    <location>
        <position position="199"/>
    </location>
</feature>
<evidence type="ECO:0000313" key="2">
    <source>
        <dbReference type="EMBL" id="GAG83298.1"/>
    </source>
</evidence>
<dbReference type="Gene3D" id="2.120.10.30">
    <property type="entry name" value="TolB, C-terminal domain"/>
    <property type="match status" value="2"/>
</dbReference>
<dbReference type="SUPFAM" id="SSF82171">
    <property type="entry name" value="DPP6 N-terminal domain-like"/>
    <property type="match status" value="1"/>
</dbReference>
<accession>X1BGP9</accession>
<dbReference type="PANTHER" id="PTHR36842:SF1">
    <property type="entry name" value="PROTEIN TOLB"/>
    <property type="match status" value="1"/>
</dbReference>
<evidence type="ECO:0008006" key="3">
    <source>
        <dbReference type="Google" id="ProtNLM"/>
    </source>
</evidence>